<reference evidence="4 5" key="1">
    <citation type="submission" date="2020-07" db="EMBL/GenBank/DDBJ databases">
        <title>Endozoicomonas sp. nov., isolated from sediment.</title>
        <authorList>
            <person name="Gu T."/>
        </authorList>
    </citation>
    <scope>NUCLEOTIDE SEQUENCE [LARGE SCALE GENOMIC DNA]</scope>
    <source>
        <strain evidence="4 5">SM1973</strain>
    </source>
</reference>
<dbReference type="Pfam" id="PF04151">
    <property type="entry name" value="PPC"/>
    <property type="match status" value="1"/>
</dbReference>
<protein>
    <submittedName>
        <fullName evidence="4">PPC domain-containing protein</fullName>
    </submittedName>
</protein>
<accession>A0A853I6L3</accession>
<feature type="signal peptide" evidence="2">
    <location>
        <begin position="1"/>
        <end position="36"/>
    </location>
</feature>
<comment type="caution">
    <text evidence="4">The sequence shown here is derived from an EMBL/GenBank/DDBJ whole genome shotgun (WGS) entry which is preliminary data.</text>
</comment>
<name>A0A853I6L3_9GAMM</name>
<keyword evidence="2" id="KW-0732">Signal</keyword>
<evidence type="ECO:0000313" key="5">
    <source>
        <dbReference type="Proteomes" id="UP000569732"/>
    </source>
</evidence>
<evidence type="ECO:0000313" key="4">
    <source>
        <dbReference type="EMBL" id="NYZ68963.1"/>
    </source>
</evidence>
<dbReference type="RefSeq" id="WP_180570964.1">
    <property type="nucleotide sequence ID" value="NZ_JACCKB010000055.1"/>
</dbReference>
<evidence type="ECO:0000256" key="1">
    <source>
        <dbReference type="SAM" id="MobiDB-lite"/>
    </source>
</evidence>
<evidence type="ECO:0000256" key="2">
    <source>
        <dbReference type="SAM" id="SignalP"/>
    </source>
</evidence>
<proteinExistence type="predicted"/>
<keyword evidence="5" id="KW-1185">Reference proteome</keyword>
<gene>
    <name evidence="4" type="ORF">H0A36_23365</name>
</gene>
<sequence>MRIKTLNNKVTKPSKAFCSPLLLSLCVSLICSVSHANTCPPAPEKFAVPIPNPDPGSPNGKLPLDINKVMPFIKEKGIRNAKEFIDALPDSMHKNYSIIEKSRALGQTDINHPGLLMFGSDARFMVNISTKKSDPRYEIVDIAHLDNKGNWVFRALDFSSGTPKMGKNDTDCQECHGKPARPFWGEYLDWPGIFSDDGRGNEKITNRQAATLTRIKQGQQNNERFHQLKIPDYYFDKAGTAMHLPNHVYGPALTIFNNELAGAVASSIHKRAKKSANYNGLREEYLALSYCDTSAGVLSQQAKDKIKQLIESKKGKTTGYNGSAHWSDILSLWGLDPKHELPLHKLSTEDVKRQDLDWNTGVGRLREVIDLAILMELAKENNQLNAILAGNPSSWSMTSCGNPFSTLKDHLTHKLFANFTLRNEARQTARESYYDIDYLRIHQSMDYITTSFCNLLSENISEDTIGTPSKPDDDKPTPPDNGDDNNKPNPPDDGDDHDKPNPPDDGDGDNDKPNPPDDGDDNDKPTPPDDDINRLPVKPLFKGKPASNLNDSQGKQQLYTIHVHGKPSNLKFSVEGGQGDVDLYVRHNKKPNLTQFDCRPLEHGTNETCLFKNPKMGLAGSWYVLLNSDKDFSGVTLTADYQDSDGDDHGDHDNGQGACAHQKPSHDVAIFDSKPLCVTPAPNKDHYRHYYIRLPQTDAGKTLEITMKGGTGNADLLVSADLGQFPHEEHYESRPDIVFGSTNPGNTEKVTIKNAKAGKDYLITLPAVSAHKGITITASVR</sequence>
<organism evidence="4 5">
    <name type="scientific">Spartinivicinus marinus</name>
    <dbReference type="NCBI Taxonomy" id="2994442"/>
    <lineage>
        <taxon>Bacteria</taxon>
        <taxon>Pseudomonadati</taxon>
        <taxon>Pseudomonadota</taxon>
        <taxon>Gammaproteobacteria</taxon>
        <taxon>Oceanospirillales</taxon>
        <taxon>Zooshikellaceae</taxon>
        <taxon>Spartinivicinus</taxon>
    </lineage>
</organism>
<evidence type="ECO:0000259" key="3">
    <source>
        <dbReference type="Pfam" id="PF04151"/>
    </source>
</evidence>
<dbReference type="Gene3D" id="2.60.120.380">
    <property type="match status" value="2"/>
</dbReference>
<dbReference type="Proteomes" id="UP000569732">
    <property type="component" value="Unassembled WGS sequence"/>
</dbReference>
<dbReference type="InterPro" id="IPR007280">
    <property type="entry name" value="Peptidase_C_arc/bac"/>
</dbReference>
<feature type="domain" description="Peptidase C-terminal archaeal/bacterial" evidence="3">
    <location>
        <begin position="558"/>
        <end position="624"/>
    </location>
</feature>
<feature type="chain" id="PRO_5032472255" evidence="2">
    <location>
        <begin position="37"/>
        <end position="781"/>
    </location>
</feature>
<feature type="region of interest" description="Disordered" evidence="1">
    <location>
        <begin position="463"/>
        <end position="552"/>
    </location>
</feature>
<feature type="compositionally biased region" description="Basic and acidic residues" evidence="1">
    <location>
        <begin position="522"/>
        <end position="533"/>
    </location>
</feature>
<dbReference type="EMBL" id="JACCKB010000055">
    <property type="protein sequence ID" value="NYZ68963.1"/>
    <property type="molecule type" value="Genomic_DNA"/>
</dbReference>
<dbReference type="AlphaFoldDB" id="A0A853I6L3"/>